<protein>
    <submittedName>
        <fullName evidence="2">Uncharacterized protein</fullName>
    </submittedName>
</protein>
<accession>A0A0E0KBH5</accession>
<evidence type="ECO:0000256" key="1">
    <source>
        <dbReference type="SAM" id="MobiDB-lite"/>
    </source>
</evidence>
<dbReference type="HOGENOM" id="CLU_2137548_0_0_1"/>
<feature type="region of interest" description="Disordered" evidence="1">
    <location>
        <begin position="64"/>
        <end position="113"/>
    </location>
</feature>
<dbReference type="AlphaFoldDB" id="A0A0E0KBH5"/>
<keyword evidence="3" id="KW-1185">Reference proteome</keyword>
<evidence type="ECO:0000313" key="2">
    <source>
        <dbReference type="EnsemblPlants" id="OPUNC03G10750.1"/>
    </source>
</evidence>
<reference evidence="2" key="1">
    <citation type="submission" date="2015-04" db="UniProtKB">
        <authorList>
            <consortium name="EnsemblPlants"/>
        </authorList>
    </citation>
    <scope>IDENTIFICATION</scope>
</reference>
<evidence type="ECO:0000313" key="3">
    <source>
        <dbReference type="Proteomes" id="UP000026962"/>
    </source>
</evidence>
<name>A0A0E0KBH5_ORYPU</name>
<dbReference type="Proteomes" id="UP000026962">
    <property type="component" value="Chromosome 3"/>
</dbReference>
<reference evidence="2" key="2">
    <citation type="submission" date="2018-05" db="EMBL/GenBank/DDBJ databases">
        <title>OpunRS2 (Oryza punctata Reference Sequence Version 2).</title>
        <authorList>
            <person name="Zhang J."/>
            <person name="Kudrna D."/>
            <person name="Lee S."/>
            <person name="Talag J."/>
            <person name="Welchert J."/>
            <person name="Wing R.A."/>
        </authorList>
    </citation>
    <scope>NUCLEOTIDE SEQUENCE [LARGE SCALE GENOMIC DNA]</scope>
</reference>
<sequence length="113" mass="12297">MANGFLHAFQVCWQHLWCRHGAIKVLQDLPHTQSCTGQRLQAEDPQLQHQVRLLGDILLNLGSTTSREPNPVARPGCPGGHAPEASCHCPQATSKRNTPKAKTSVAADAFPLE</sequence>
<dbReference type="EnsemblPlants" id="OPUNC03G10750.1">
    <property type="protein sequence ID" value="OPUNC03G10750.1"/>
    <property type="gene ID" value="OPUNC03G10750"/>
</dbReference>
<dbReference type="Gramene" id="OPUNC03G10750.1">
    <property type="protein sequence ID" value="OPUNC03G10750.1"/>
    <property type="gene ID" value="OPUNC03G10750"/>
</dbReference>
<organism evidence="2">
    <name type="scientific">Oryza punctata</name>
    <name type="common">Red rice</name>
    <dbReference type="NCBI Taxonomy" id="4537"/>
    <lineage>
        <taxon>Eukaryota</taxon>
        <taxon>Viridiplantae</taxon>
        <taxon>Streptophyta</taxon>
        <taxon>Embryophyta</taxon>
        <taxon>Tracheophyta</taxon>
        <taxon>Spermatophyta</taxon>
        <taxon>Magnoliopsida</taxon>
        <taxon>Liliopsida</taxon>
        <taxon>Poales</taxon>
        <taxon>Poaceae</taxon>
        <taxon>BOP clade</taxon>
        <taxon>Oryzoideae</taxon>
        <taxon>Oryzeae</taxon>
        <taxon>Oryzinae</taxon>
        <taxon>Oryza</taxon>
    </lineage>
</organism>
<proteinExistence type="predicted"/>